<name>A0A8J8W0B4_9EURO</name>
<dbReference type="Proteomes" id="UP000631181">
    <property type="component" value="Unassembled WGS sequence"/>
</dbReference>
<comment type="caution">
    <text evidence="2">The sequence shown here is derived from an EMBL/GenBank/DDBJ whole genome shotgun (WGS) entry which is preliminary data.</text>
</comment>
<sequence length="466" mass="50798">MAAFCDQATTQVVCQPSPPQRHSLLNVRRMFSSDESSLDSYYAWSDEKDIYNASVVDASNRNSRQCESDYRMAPVLEEGMAANIAMFIPAPSSNGSPLSTLNRNYQKRGRVPASTLLCRDQALSEQHTGIRVQTAQTTHRAHAHRKAISLDNVPQQRPRNWPGKPGQAIMPNRPQYPAPRRVPTPPGLPSFNTPEACRLASQFLLRESDRAGGTVNHGNNLGRSLNSYGDAIRRFFGWSTTANPQNTSQRYAGIGRADDGTIVHGRLPFRQSGHNVNMARNIHDHPFAQIAPVVAETEVVPTEDFEREKNNVPNRRQQRQDSNIPAGSSSRGASQLCHSTTAPCVLVDQQGRPLSFSESRQASRSVTVNDQAVPSPTTTISRHVAASNSVSLQIDQTAGTDNNTDAGISSANDGKPSVAAGGILIFAKSIFCCLPKKNPARKCGIEAPSLEAAFSHESQQVLRDRA</sequence>
<feature type="compositionally biased region" description="Polar residues" evidence="1">
    <location>
        <begin position="356"/>
        <end position="375"/>
    </location>
</feature>
<evidence type="ECO:0000256" key="1">
    <source>
        <dbReference type="SAM" id="MobiDB-lite"/>
    </source>
</evidence>
<proteinExistence type="predicted"/>
<evidence type="ECO:0000313" key="3">
    <source>
        <dbReference type="Proteomes" id="UP000631181"/>
    </source>
</evidence>
<feature type="region of interest" description="Disordered" evidence="1">
    <location>
        <begin position="355"/>
        <end position="375"/>
    </location>
</feature>
<organism evidence="2 3">
    <name type="scientific">Penicillium ucsense</name>
    <dbReference type="NCBI Taxonomy" id="2839758"/>
    <lineage>
        <taxon>Eukaryota</taxon>
        <taxon>Fungi</taxon>
        <taxon>Dikarya</taxon>
        <taxon>Ascomycota</taxon>
        <taxon>Pezizomycotina</taxon>
        <taxon>Eurotiomycetes</taxon>
        <taxon>Eurotiomycetidae</taxon>
        <taxon>Eurotiales</taxon>
        <taxon>Aspergillaceae</taxon>
        <taxon>Penicillium</taxon>
    </lineage>
</organism>
<accession>A0A8J8W0B4</accession>
<protein>
    <submittedName>
        <fullName evidence="2">Uncharacterized protein</fullName>
    </submittedName>
</protein>
<evidence type="ECO:0000313" key="2">
    <source>
        <dbReference type="EMBL" id="KAF7713682.1"/>
    </source>
</evidence>
<keyword evidence="3" id="KW-1185">Reference proteome</keyword>
<gene>
    <name evidence="2" type="ORF">PECM_000669</name>
</gene>
<reference evidence="2" key="1">
    <citation type="journal article" date="2020" name="Front. Microbiol.">
        <title>Gene regulatory networks of Penicillium echinulatum 2HH and Penicillium oxalicum 114-2 inferred by a computational biology approach.</title>
        <authorList>
            <person name="Lenz A.R."/>
            <person name="Galan-Vasquez E."/>
            <person name="Balbinot E."/>
            <person name="De Abreu F.P."/>
            <person name="De Oliveira N.S."/>
            <person name="Da Rosa L.O."/>
            <person name="De Avila E Silva S."/>
            <person name="Camassola M."/>
            <person name="Dillon A.J.P."/>
            <person name="Perez-Rueda E."/>
        </authorList>
    </citation>
    <scope>NUCLEOTIDE SEQUENCE</scope>
    <source>
        <strain evidence="2">S1M29</strain>
    </source>
</reference>
<dbReference type="OrthoDB" id="4157036at2759"/>
<feature type="region of interest" description="Disordered" evidence="1">
    <location>
        <begin position="302"/>
        <end position="335"/>
    </location>
</feature>
<dbReference type="AlphaFoldDB" id="A0A8J8W0B4"/>
<dbReference type="EMBL" id="WIWV01000109">
    <property type="protein sequence ID" value="KAF7713682.1"/>
    <property type="molecule type" value="Genomic_DNA"/>
</dbReference>
<feature type="compositionally biased region" description="Polar residues" evidence="1">
    <location>
        <begin position="311"/>
        <end position="335"/>
    </location>
</feature>